<gene>
    <name evidence="2" type="ORF">LTR09_002873</name>
</gene>
<organism evidence="2 3">
    <name type="scientific">Extremus antarcticus</name>
    <dbReference type="NCBI Taxonomy" id="702011"/>
    <lineage>
        <taxon>Eukaryota</taxon>
        <taxon>Fungi</taxon>
        <taxon>Dikarya</taxon>
        <taxon>Ascomycota</taxon>
        <taxon>Pezizomycotina</taxon>
        <taxon>Dothideomycetes</taxon>
        <taxon>Dothideomycetidae</taxon>
        <taxon>Mycosphaerellales</taxon>
        <taxon>Extremaceae</taxon>
        <taxon>Extremus</taxon>
    </lineage>
</organism>
<keyword evidence="3" id="KW-1185">Reference proteome</keyword>
<sequence>MIPIAGIRISASATSSIFAPQPRVSVIDRSLQKQRKPFLDESFPTTTIPLGFKETVAANAGPIASSDQPFRFLDLPLELREEIYAIVLVVPEHERWQPDPDAPETDSDRYVSDTDSARYISDTDSVDSDLHDSLHTDSLHNDSPDRDSPDRDSPDNDPLDTDSPDANSLKADSTDAPRIRQRKIGLSPGRRDGELELLENPPLLRVCHQIRAEADRVYWTQNEWQVNLEAKQDVNELKDYVEPNLRTPMQQMLRWVQKIGGISRLKHLRDLTLRLGLCGIFDDMSWKTQYLELRVTFTGTGEMNVHRPSQLWLPYLDPDEAVAMPIQPDAINWHLANTNWRRAQNGWNGEGIIDYFLGDVGLWESWFCIFPDKEKLALVRDWSCSDNGDAWEDYYERQAAAAEGY</sequence>
<evidence type="ECO:0000256" key="1">
    <source>
        <dbReference type="SAM" id="MobiDB-lite"/>
    </source>
</evidence>
<reference evidence="2" key="1">
    <citation type="submission" date="2023-04" db="EMBL/GenBank/DDBJ databases">
        <title>Black Yeasts Isolated from many extreme environments.</title>
        <authorList>
            <person name="Coleine C."/>
            <person name="Stajich J.E."/>
            <person name="Selbmann L."/>
        </authorList>
    </citation>
    <scope>NUCLEOTIDE SEQUENCE</scope>
    <source>
        <strain evidence="2">CCFEE 5312</strain>
    </source>
</reference>
<evidence type="ECO:0000313" key="3">
    <source>
        <dbReference type="Proteomes" id="UP001271007"/>
    </source>
</evidence>
<comment type="caution">
    <text evidence="2">The sequence shown here is derived from an EMBL/GenBank/DDBJ whole genome shotgun (WGS) entry which is preliminary data.</text>
</comment>
<dbReference type="AlphaFoldDB" id="A0AAJ0GF74"/>
<proteinExistence type="predicted"/>
<feature type="compositionally biased region" description="Basic and acidic residues" evidence="1">
    <location>
        <begin position="106"/>
        <end position="116"/>
    </location>
</feature>
<dbReference type="Proteomes" id="UP001271007">
    <property type="component" value="Unassembled WGS sequence"/>
</dbReference>
<dbReference type="InterPro" id="IPR038883">
    <property type="entry name" value="AN11006-like"/>
</dbReference>
<protein>
    <submittedName>
        <fullName evidence="2">Uncharacterized protein</fullName>
    </submittedName>
</protein>
<dbReference type="PANTHER" id="PTHR42085:SF4">
    <property type="entry name" value="F-BOX DOMAIN-CONTAINING PROTEIN"/>
    <property type="match status" value="1"/>
</dbReference>
<feature type="region of interest" description="Disordered" evidence="1">
    <location>
        <begin position="96"/>
        <end position="193"/>
    </location>
</feature>
<accession>A0AAJ0GF74</accession>
<name>A0AAJ0GF74_9PEZI</name>
<feature type="compositionally biased region" description="Basic and acidic residues" evidence="1">
    <location>
        <begin position="128"/>
        <end position="154"/>
    </location>
</feature>
<evidence type="ECO:0000313" key="2">
    <source>
        <dbReference type="EMBL" id="KAK3056366.1"/>
    </source>
</evidence>
<dbReference type="PANTHER" id="PTHR42085">
    <property type="entry name" value="F-BOX DOMAIN-CONTAINING PROTEIN"/>
    <property type="match status" value="1"/>
</dbReference>
<dbReference type="EMBL" id="JAWDJX010000006">
    <property type="protein sequence ID" value="KAK3056366.1"/>
    <property type="molecule type" value="Genomic_DNA"/>
</dbReference>